<gene>
    <name evidence="2" type="ORF">SSX86_019577</name>
</gene>
<feature type="chain" id="PRO_5043027137" evidence="1">
    <location>
        <begin position="27"/>
        <end position="84"/>
    </location>
</feature>
<proteinExistence type="predicted"/>
<name>A0AAP0CUK0_9ASTR</name>
<comment type="caution">
    <text evidence="2">The sequence shown here is derived from an EMBL/GenBank/DDBJ whole genome shotgun (WGS) entry which is preliminary data.</text>
</comment>
<evidence type="ECO:0000313" key="3">
    <source>
        <dbReference type="Proteomes" id="UP001408789"/>
    </source>
</evidence>
<dbReference type="PANTHER" id="PTHR34132:SF2">
    <property type="entry name" value="EMB|CAB87627.1-RELATED"/>
    <property type="match status" value="1"/>
</dbReference>
<feature type="signal peptide" evidence="1">
    <location>
        <begin position="1"/>
        <end position="26"/>
    </location>
</feature>
<evidence type="ECO:0000256" key="1">
    <source>
        <dbReference type="SAM" id="SignalP"/>
    </source>
</evidence>
<reference evidence="2 3" key="1">
    <citation type="submission" date="2024-04" db="EMBL/GenBank/DDBJ databases">
        <title>The reference genome of an endangered Asteraceae, Deinandra increscens subsp. villosa, native to the Central Coast of California.</title>
        <authorList>
            <person name="Guilliams M."/>
            <person name="Hasenstab-Lehman K."/>
            <person name="Meyer R."/>
            <person name="Mcevoy S."/>
        </authorList>
    </citation>
    <scope>NUCLEOTIDE SEQUENCE [LARGE SCALE GENOMIC DNA]</scope>
    <source>
        <tissue evidence="2">Leaf</tissue>
    </source>
</reference>
<evidence type="ECO:0000313" key="2">
    <source>
        <dbReference type="EMBL" id="KAK9062391.1"/>
    </source>
</evidence>
<keyword evidence="1" id="KW-0732">Signal</keyword>
<dbReference type="AlphaFoldDB" id="A0AAP0CUK0"/>
<sequence>MCPMRVFLVFFSAILAGYLTWKSVTASMETDDMVSDEDFSASQQESSFIKMGKNALYGFIDMASGKYLWRNLRQMSADGKTKSY</sequence>
<keyword evidence="3" id="KW-1185">Reference proteome</keyword>
<protein>
    <submittedName>
        <fullName evidence="2">Uncharacterized protein</fullName>
    </submittedName>
</protein>
<accession>A0AAP0CUK0</accession>
<dbReference type="EMBL" id="JBCNJP010000019">
    <property type="protein sequence ID" value="KAK9062391.1"/>
    <property type="molecule type" value="Genomic_DNA"/>
</dbReference>
<dbReference type="Proteomes" id="UP001408789">
    <property type="component" value="Unassembled WGS sequence"/>
</dbReference>
<organism evidence="2 3">
    <name type="scientific">Deinandra increscens subsp. villosa</name>
    <dbReference type="NCBI Taxonomy" id="3103831"/>
    <lineage>
        <taxon>Eukaryota</taxon>
        <taxon>Viridiplantae</taxon>
        <taxon>Streptophyta</taxon>
        <taxon>Embryophyta</taxon>
        <taxon>Tracheophyta</taxon>
        <taxon>Spermatophyta</taxon>
        <taxon>Magnoliopsida</taxon>
        <taxon>eudicotyledons</taxon>
        <taxon>Gunneridae</taxon>
        <taxon>Pentapetalae</taxon>
        <taxon>asterids</taxon>
        <taxon>campanulids</taxon>
        <taxon>Asterales</taxon>
        <taxon>Asteraceae</taxon>
        <taxon>Asteroideae</taxon>
        <taxon>Heliantheae alliance</taxon>
        <taxon>Madieae</taxon>
        <taxon>Madiinae</taxon>
        <taxon>Deinandra</taxon>
    </lineage>
</organism>
<dbReference type="PANTHER" id="PTHR34132">
    <property type="entry name" value="EMB|CAB87627.1-RELATED"/>
    <property type="match status" value="1"/>
</dbReference>